<dbReference type="OrthoDB" id="7278101at2"/>
<organism evidence="1 2">
    <name type="scientific">Scandinavium goeteborgense</name>
    <dbReference type="NCBI Taxonomy" id="1851514"/>
    <lineage>
        <taxon>Bacteria</taxon>
        <taxon>Pseudomonadati</taxon>
        <taxon>Pseudomonadota</taxon>
        <taxon>Gammaproteobacteria</taxon>
        <taxon>Enterobacterales</taxon>
        <taxon>Enterobacteriaceae</taxon>
        <taxon>Scandinavium</taxon>
    </lineage>
</organism>
<dbReference type="InterPro" id="IPR011990">
    <property type="entry name" value="TPR-like_helical_dom_sf"/>
</dbReference>
<keyword evidence="2" id="KW-1185">Reference proteome</keyword>
<dbReference type="EMBL" id="SNVX01000032">
    <property type="protein sequence ID" value="TDN47448.1"/>
    <property type="molecule type" value="Genomic_DNA"/>
</dbReference>
<sequence>MRKYKQKYTQGNVNKRLSNLALGFREAMAKKDFFKARECCELVLAIWPGNPTVMGDYALTLMRTEEYQKAYEVYLQMYKSREKVQYTGNWLDGLTEVCGWLEKKDELQRYGHESLSLADQECRDGKKYTFPSQRAPGFEPEKQSQNIISFSLYGAMPKYCETMIKNAAIRHEFYPGWTCRVYYDHTVPAEIIERLRAYGVQLVDMSNETEIAATMWRFLVLDDPSVSRYLLRDADSLFSEKEAAAVEEWIGSTYWFHHMRDYFTHSELLLAGLWGGCRGVFTSVKELMTGFVQQYEGAERYTDQKFLRHVLWPTVRESILNHDETFLFHDARPYPSHTPVRWKTDRFHIGSNASYSEMGGKVENADSATVTVRFESGSHCVNYSVEVQQGRWRLAMPFFLIEDYESGALKINVSVP</sequence>
<accession>A0A4R6DT55</accession>
<gene>
    <name evidence="1" type="ORF">EC847_13215</name>
</gene>
<name>A0A4R6DT55_SCAGO</name>
<evidence type="ECO:0000313" key="1">
    <source>
        <dbReference type="EMBL" id="TDN47448.1"/>
    </source>
</evidence>
<dbReference type="Gene3D" id="1.25.40.10">
    <property type="entry name" value="Tetratricopeptide repeat domain"/>
    <property type="match status" value="1"/>
</dbReference>
<proteinExistence type="predicted"/>
<evidence type="ECO:0000313" key="2">
    <source>
        <dbReference type="Proteomes" id="UP000295530"/>
    </source>
</evidence>
<dbReference type="SUPFAM" id="SSF48452">
    <property type="entry name" value="TPR-like"/>
    <property type="match status" value="1"/>
</dbReference>
<dbReference type="Proteomes" id="UP000295530">
    <property type="component" value="Unassembled WGS sequence"/>
</dbReference>
<comment type="caution">
    <text evidence="1">The sequence shown here is derived from an EMBL/GenBank/DDBJ whole genome shotgun (WGS) entry which is preliminary data.</text>
</comment>
<dbReference type="RefSeq" id="WP_133462565.1">
    <property type="nucleotide sequence ID" value="NZ_SNVX01000032.1"/>
</dbReference>
<dbReference type="AlphaFoldDB" id="A0A4R6DT55"/>
<reference evidence="1 2" key="1">
    <citation type="submission" date="2019-03" db="EMBL/GenBank/DDBJ databases">
        <title>Genomic analyses of the natural microbiome of Caenorhabditis elegans.</title>
        <authorList>
            <person name="Samuel B."/>
        </authorList>
    </citation>
    <scope>NUCLEOTIDE SEQUENCE [LARGE SCALE GENOMIC DNA]</scope>
    <source>
        <strain evidence="1 2">BIGb0156</strain>
    </source>
</reference>
<protein>
    <recommendedName>
        <fullName evidence="3">Tetratricopeptide repeat protein</fullName>
    </recommendedName>
</protein>
<evidence type="ECO:0008006" key="3">
    <source>
        <dbReference type="Google" id="ProtNLM"/>
    </source>
</evidence>